<name>A0A0L9TGU4_PHAAN</name>
<feature type="coiled-coil region" evidence="1">
    <location>
        <begin position="179"/>
        <end position="273"/>
    </location>
</feature>
<feature type="compositionally biased region" description="Polar residues" evidence="2">
    <location>
        <begin position="79"/>
        <end position="102"/>
    </location>
</feature>
<feature type="compositionally biased region" description="Basic and acidic residues" evidence="2">
    <location>
        <begin position="121"/>
        <end position="134"/>
    </location>
</feature>
<protein>
    <submittedName>
        <fullName evidence="3">Uncharacterized protein</fullName>
    </submittedName>
</protein>
<evidence type="ECO:0000313" key="4">
    <source>
        <dbReference type="Proteomes" id="UP000053144"/>
    </source>
</evidence>
<feature type="compositionally biased region" description="Basic residues" evidence="2">
    <location>
        <begin position="20"/>
        <end position="31"/>
    </location>
</feature>
<dbReference type="Gramene" id="KOM29349">
    <property type="protein sequence ID" value="KOM29349"/>
    <property type="gene ID" value="LR48_Vigan647s001000"/>
</dbReference>
<evidence type="ECO:0000256" key="1">
    <source>
        <dbReference type="SAM" id="Coils"/>
    </source>
</evidence>
<gene>
    <name evidence="3" type="ORF">LR48_Vigan647s001000</name>
</gene>
<feature type="region of interest" description="Disordered" evidence="2">
    <location>
        <begin position="1"/>
        <end position="31"/>
    </location>
</feature>
<feature type="region of interest" description="Disordered" evidence="2">
    <location>
        <begin position="71"/>
        <end position="151"/>
    </location>
</feature>
<dbReference type="Proteomes" id="UP000053144">
    <property type="component" value="Unassembled WGS sequence"/>
</dbReference>
<reference evidence="4" key="1">
    <citation type="journal article" date="2015" name="Proc. Natl. Acad. Sci. U.S.A.">
        <title>Genome sequencing of adzuki bean (Vigna angularis) provides insight into high starch and low fat accumulation and domestication.</title>
        <authorList>
            <person name="Yang K."/>
            <person name="Tian Z."/>
            <person name="Chen C."/>
            <person name="Luo L."/>
            <person name="Zhao B."/>
            <person name="Wang Z."/>
            <person name="Yu L."/>
            <person name="Li Y."/>
            <person name="Sun Y."/>
            <person name="Li W."/>
            <person name="Chen Y."/>
            <person name="Li Y."/>
            <person name="Zhang Y."/>
            <person name="Ai D."/>
            <person name="Zhao J."/>
            <person name="Shang C."/>
            <person name="Ma Y."/>
            <person name="Wu B."/>
            <person name="Wang M."/>
            <person name="Gao L."/>
            <person name="Sun D."/>
            <person name="Zhang P."/>
            <person name="Guo F."/>
            <person name="Wang W."/>
            <person name="Li Y."/>
            <person name="Wang J."/>
            <person name="Varshney R.K."/>
            <person name="Wang J."/>
            <person name="Ling H.Q."/>
            <person name="Wan P."/>
        </authorList>
    </citation>
    <scope>NUCLEOTIDE SEQUENCE</scope>
    <source>
        <strain evidence="4">cv. Jingnong 6</strain>
    </source>
</reference>
<feature type="compositionally biased region" description="Polar residues" evidence="2">
    <location>
        <begin position="110"/>
        <end position="120"/>
    </location>
</feature>
<dbReference type="EMBL" id="KQ258475">
    <property type="protein sequence ID" value="KOM29349.1"/>
    <property type="molecule type" value="Genomic_DNA"/>
</dbReference>
<sequence>MDATAAARTRHRERSGNETRRRRRRADLRRRRADLGARRADLHRRTAFFVGGDIFGGMEKHQAFLHMMSRKKDLEKSGEGTSSSKMVTHKSPSTHATTTLKASDSEKPSFASTKPPSTNAPRDDSKKKIPRDKPVPSNKKRKITGPLLSGPLDPHALNMAYELTARANICMNYAAGSTKSLLAEELDTVRQELESSKKANVELSLRLEDALKVAEDGRVKATTALTQAQDDLRKLRRSNDDLKLELQQSASQYQALVKEKDALLSDRDKLAAENLSLGDEIYNELLIDFEQGIAQCHYFFKTPLNYAGFDIMKVLVDDKLVTLSIPEITNTDAPTESPPLTDQVVTKDTLNASAARNTAA</sequence>
<dbReference type="AlphaFoldDB" id="A0A0L9TGU4"/>
<keyword evidence="1" id="KW-0175">Coiled coil</keyword>
<proteinExistence type="predicted"/>
<accession>A0A0L9TGU4</accession>
<evidence type="ECO:0000313" key="3">
    <source>
        <dbReference type="EMBL" id="KOM29349.1"/>
    </source>
</evidence>
<organism evidence="3 4">
    <name type="scientific">Phaseolus angularis</name>
    <name type="common">Azuki bean</name>
    <name type="synonym">Vigna angularis</name>
    <dbReference type="NCBI Taxonomy" id="3914"/>
    <lineage>
        <taxon>Eukaryota</taxon>
        <taxon>Viridiplantae</taxon>
        <taxon>Streptophyta</taxon>
        <taxon>Embryophyta</taxon>
        <taxon>Tracheophyta</taxon>
        <taxon>Spermatophyta</taxon>
        <taxon>Magnoliopsida</taxon>
        <taxon>eudicotyledons</taxon>
        <taxon>Gunneridae</taxon>
        <taxon>Pentapetalae</taxon>
        <taxon>rosids</taxon>
        <taxon>fabids</taxon>
        <taxon>Fabales</taxon>
        <taxon>Fabaceae</taxon>
        <taxon>Papilionoideae</taxon>
        <taxon>50 kb inversion clade</taxon>
        <taxon>NPAAA clade</taxon>
        <taxon>indigoferoid/millettioid clade</taxon>
        <taxon>Phaseoleae</taxon>
        <taxon>Vigna</taxon>
    </lineage>
</organism>
<evidence type="ECO:0000256" key="2">
    <source>
        <dbReference type="SAM" id="MobiDB-lite"/>
    </source>
</evidence>